<evidence type="ECO:0000256" key="8">
    <source>
        <dbReference type="ARBA" id="ARBA00023209"/>
    </source>
</evidence>
<keyword evidence="8" id="KW-0594">Phospholipid biosynthesis</keyword>
<evidence type="ECO:0000256" key="7">
    <source>
        <dbReference type="ARBA" id="ARBA00023136"/>
    </source>
</evidence>
<keyword evidence="5 10" id="KW-1133">Transmembrane helix</keyword>
<evidence type="ECO:0000256" key="10">
    <source>
        <dbReference type="SAM" id="Phobius"/>
    </source>
</evidence>
<keyword evidence="4 10" id="KW-0812">Transmembrane</keyword>
<dbReference type="NCBIfam" id="TIGR00023">
    <property type="entry name" value="glycerol-3-phosphate 1-O-acyltransferase PlsY"/>
    <property type="match status" value="1"/>
</dbReference>
<dbReference type="EMBL" id="LAZR01000010">
    <property type="protein sequence ID" value="KKO08093.1"/>
    <property type="molecule type" value="Genomic_DNA"/>
</dbReference>
<dbReference type="InterPro" id="IPR003811">
    <property type="entry name" value="G3P_acylTferase_PlsY"/>
</dbReference>
<accession>A0A0F9W738</accession>
<name>A0A0F9W738_9ZZZZ</name>
<evidence type="ECO:0000256" key="1">
    <source>
        <dbReference type="ARBA" id="ARBA00022475"/>
    </source>
</evidence>
<dbReference type="PANTHER" id="PTHR30309">
    <property type="entry name" value="INNER MEMBRANE PROTEIN YGIH"/>
    <property type="match status" value="1"/>
</dbReference>
<feature type="transmembrane region" description="Helical" evidence="10">
    <location>
        <begin position="166"/>
        <end position="183"/>
    </location>
</feature>
<evidence type="ECO:0000256" key="4">
    <source>
        <dbReference type="ARBA" id="ARBA00022692"/>
    </source>
</evidence>
<evidence type="ECO:0000256" key="9">
    <source>
        <dbReference type="ARBA" id="ARBA00023264"/>
    </source>
</evidence>
<evidence type="ECO:0000256" key="3">
    <source>
        <dbReference type="ARBA" id="ARBA00022679"/>
    </source>
</evidence>
<dbReference type="Pfam" id="PF02660">
    <property type="entry name" value="G3P_acyltransf"/>
    <property type="match status" value="1"/>
</dbReference>
<protein>
    <submittedName>
        <fullName evidence="11">Uncharacterized protein</fullName>
    </submittedName>
</protein>
<proteinExistence type="inferred from homology"/>
<sequence length="198" mass="21421">MVSIMSANLLLWSCIAYLLGSISFAVLISRLRHLPDPRQLGSHNPGASNMLRLGSRSLALATLLGDLSKGLLAVWLARQAELPLSQQGWVGLAAVCGHVLPIYHGLQGGKGVATAAGVMLILAWPAALLAALIWALTFYWQRIASLASLLASLSLLPWLAWQTPELLLPISLMVSLILLRHRVNIGRLLNGQENRFEP</sequence>
<gene>
    <name evidence="11" type="ORF">LCGC14_0047880</name>
</gene>
<dbReference type="GO" id="GO:0008654">
    <property type="term" value="P:phospholipid biosynthetic process"/>
    <property type="evidence" value="ECO:0007669"/>
    <property type="project" value="UniProtKB-KW"/>
</dbReference>
<feature type="transmembrane region" description="Helical" evidence="10">
    <location>
        <begin position="89"/>
        <end position="106"/>
    </location>
</feature>
<dbReference type="SMART" id="SM01207">
    <property type="entry name" value="G3P_acyltransf"/>
    <property type="match status" value="1"/>
</dbReference>
<feature type="transmembrane region" description="Helical" evidence="10">
    <location>
        <begin position="112"/>
        <end position="136"/>
    </location>
</feature>
<dbReference type="GO" id="GO:0005886">
    <property type="term" value="C:plasma membrane"/>
    <property type="evidence" value="ECO:0007669"/>
    <property type="project" value="InterPro"/>
</dbReference>
<organism evidence="11">
    <name type="scientific">marine sediment metagenome</name>
    <dbReference type="NCBI Taxonomy" id="412755"/>
    <lineage>
        <taxon>unclassified sequences</taxon>
        <taxon>metagenomes</taxon>
        <taxon>ecological metagenomes</taxon>
    </lineage>
</organism>
<dbReference type="GO" id="GO:0043772">
    <property type="term" value="F:acyl-phosphate glycerol-3-phosphate acyltransferase activity"/>
    <property type="evidence" value="ECO:0007669"/>
    <property type="project" value="InterPro"/>
</dbReference>
<keyword evidence="2" id="KW-0444">Lipid biosynthesis</keyword>
<keyword evidence="1" id="KW-1003">Cell membrane</keyword>
<evidence type="ECO:0000313" key="11">
    <source>
        <dbReference type="EMBL" id="KKO08093.1"/>
    </source>
</evidence>
<comment type="caution">
    <text evidence="11">The sequence shown here is derived from an EMBL/GenBank/DDBJ whole genome shotgun (WGS) entry which is preliminary data.</text>
</comment>
<evidence type="ECO:0000256" key="6">
    <source>
        <dbReference type="ARBA" id="ARBA00023098"/>
    </source>
</evidence>
<keyword evidence="6" id="KW-0443">Lipid metabolism</keyword>
<evidence type="ECO:0000256" key="5">
    <source>
        <dbReference type="ARBA" id="ARBA00022989"/>
    </source>
</evidence>
<keyword evidence="7 10" id="KW-0472">Membrane</keyword>
<dbReference type="PANTHER" id="PTHR30309:SF0">
    <property type="entry name" value="GLYCEROL-3-PHOSPHATE ACYLTRANSFERASE-RELATED"/>
    <property type="match status" value="1"/>
</dbReference>
<evidence type="ECO:0000256" key="2">
    <source>
        <dbReference type="ARBA" id="ARBA00022516"/>
    </source>
</evidence>
<reference evidence="11" key="1">
    <citation type="journal article" date="2015" name="Nature">
        <title>Complex archaea that bridge the gap between prokaryotes and eukaryotes.</title>
        <authorList>
            <person name="Spang A."/>
            <person name="Saw J.H."/>
            <person name="Jorgensen S.L."/>
            <person name="Zaremba-Niedzwiedzka K."/>
            <person name="Martijn J."/>
            <person name="Lind A.E."/>
            <person name="van Eijk R."/>
            <person name="Schleper C."/>
            <person name="Guy L."/>
            <person name="Ettema T.J."/>
        </authorList>
    </citation>
    <scope>NUCLEOTIDE SEQUENCE</scope>
</reference>
<dbReference type="HAMAP" id="MF_01043">
    <property type="entry name" value="PlsY"/>
    <property type="match status" value="1"/>
</dbReference>
<dbReference type="AlphaFoldDB" id="A0A0F9W738"/>
<keyword evidence="9" id="KW-1208">Phospholipid metabolism</keyword>
<keyword evidence="3" id="KW-0808">Transferase</keyword>